<dbReference type="Proteomes" id="UP000799755">
    <property type="component" value="Unassembled WGS sequence"/>
</dbReference>
<accession>A0ACB6QUM3</accession>
<gene>
    <name evidence="1" type="ORF">BDR25DRAFT_160324</name>
</gene>
<keyword evidence="2" id="KW-1185">Reference proteome</keyword>
<evidence type="ECO:0000313" key="2">
    <source>
        <dbReference type="Proteomes" id="UP000799755"/>
    </source>
</evidence>
<comment type="caution">
    <text evidence="1">The sequence shown here is derived from an EMBL/GenBank/DDBJ whole genome shotgun (WGS) entry which is preliminary data.</text>
</comment>
<name>A0ACB6QUM3_9PLEO</name>
<sequence>KLPPLLRLPVELHKDILDILKLAPTATQSILCLRLVNRYFYTLVPAPSHAMLLTAEREVWACRLCLYACRYCLRLRKGGNFADAMLKGRTGLNGKEPAKRFCVDCGLHPRPGETRYSPGAEIVVKGERRVWCKICSQVKKGADAIGCTGVCGACHGRNGCRCQGEGRLQG</sequence>
<organism evidence="1 2">
    <name type="scientific">Lindgomyces ingoldianus</name>
    <dbReference type="NCBI Taxonomy" id="673940"/>
    <lineage>
        <taxon>Eukaryota</taxon>
        <taxon>Fungi</taxon>
        <taxon>Dikarya</taxon>
        <taxon>Ascomycota</taxon>
        <taxon>Pezizomycotina</taxon>
        <taxon>Dothideomycetes</taxon>
        <taxon>Pleosporomycetidae</taxon>
        <taxon>Pleosporales</taxon>
        <taxon>Lindgomycetaceae</taxon>
        <taxon>Lindgomyces</taxon>
    </lineage>
</organism>
<reference evidence="1" key="1">
    <citation type="journal article" date="2020" name="Stud. Mycol.">
        <title>101 Dothideomycetes genomes: a test case for predicting lifestyles and emergence of pathogens.</title>
        <authorList>
            <person name="Haridas S."/>
            <person name="Albert R."/>
            <person name="Binder M."/>
            <person name="Bloem J."/>
            <person name="Labutti K."/>
            <person name="Salamov A."/>
            <person name="Andreopoulos B."/>
            <person name="Baker S."/>
            <person name="Barry K."/>
            <person name="Bills G."/>
            <person name="Bluhm B."/>
            <person name="Cannon C."/>
            <person name="Castanera R."/>
            <person name="Culley D."/>
            <person name="Daum C."/>
            <person name="Ezra D."/>
            <person name="Gonzalez J."/>
            <person name="Henrissat B."/>
            <person name="Kuo A."/>
            <person name="Liang C."/>
            <person name="Lipzen A."/>
            <person name="Lutzoni F."/>
            <person name="Magnuson J."/>
            <person name="Mondo S."/>
            <person name="Nolan M."/>
            <person name="Ohm R."/>
            <person name="Pangilinan J."/>
            <person name="Park H.-J."/>
            <person name="Ramirez L."/>
            <person name="Alfaro M."/>
            <person name="Sun H."/>
            <person name="Tritt A."/>
            <person name="Yoshinaga Y."/>
            <person name="Zwiers L.-H."/>
            <person name="Turgeon B."/>
            <person name="Goodwin S."/>
            <person name="Spatafora J."/>
            <person name="Crous P."/>
            <person name="Grigoriev I."/>
        </authorList>
    </citation>
    <scope>NUCLEOTIDE SEQUENCE</scope>
    <source>
        <strain evidence="1">ATCC 200398</strain>
    </source>
</reference>
<proteinExistence type="predicted"/>
<evidence type="ECO:0000313" key="1">
    <source>
        <dbReference type="EMBL" id="KAF2470567.1"/>
    </source>
</evidence>
<protein>
    <submittedName>
        <fullName evidence="1">Uncharacterized protein</fullName>
    </submittedName>
</protein>
<feature type="non-terminal residue" evidence="1">
    <location>
        <position position="1"/>
    </location>
</feature>
<dbReference type="EMBL" id="MU003507">
    <property type="protein sequence ID" value="KAF2470567.1"/>
    <property type="molecule type" value="Genomic_DNA"/>
</dbReference>
<feature type="non-terminal residue" evidence="1">
    <location>
        <position position="170"/>
    </location>
</feature>